<name>A0ABV9LTP5_9ALTE</name>
<dbReference type="Pfam" id="PF00076">
    <property type="entry name" value="RRM_1"/>
    <property type="match status" value="1"/>
</dbReference>
<dbReference type="InterPro" id="IPR000504">
    <property type="entry name" value="RRM_dom"/>
</dbReference>
<dbReference type="EMBL" id="JBHSGU010000002">
    <property type="protein sequence ID" value="MFC4699038.1"/>
    <property type="molecule type" value="Genomic_DNA"/>
</dbReference>
<dbReference type="Proteomes" id="UP001595897">
    <property type="component" value="Unassembled WGS sequence"/>
</dbReference>
<protein>
    <submittedName>
        <fullName evidence="3">RNA recognition motif domain-containing protein</fullName>
    </submittedName>
</protein>
<evidence type="ECO:0000313" key="3">
    <source>
        <dbReference type="EMBL" id="MFC4699038.1"/>
    </source>
</evidence>
<dbReference type="InterPro" id="IPR035979">
    <property type="entry name" value="RBD_domain_sf"/>
</dbReference>
<dbReference type="RefSeq" id="WP_382405755.1">
    <property type="nucleotide sequence ID" value="NZ_JBHSGU010000002.1"/>
</dbReference>
<dbReference type="PROSITE" id="PS50102">
    <property type="entry name" value="RRM"/>
    <property type="match status" value="1"/>
</dbReference>
<dbReference type="SMART" id="SM00360">
    <property type="entry name" value="RRM"/>
    <property type="match status" value="1"/>
</dbReference>
<evidence type="ECO:0000259" key="2">
    <source>
        <dbReference type="PROSITE" id="PS50102"/>
    </source>
</evidence>
<gene>
    <name evidence="3" type="ORF">ACFO4O_02575</name>
</gene>
<dbReference type="Gene3D" id="3.30.70.330">
    <property type="match status" value="1"/>
</dbReference>
<reference evidence="4" key="1">
    <citation type="journal article" date="2019" name="Int. J. Syst. Evol. Microbiol.">
        <title>The Global Catalogue of Microorganisms (GCM) 10K type strain sequencing project: providing services to taxonomists for standard genome sequencing and annotation.</title>
        <authorList>
            <consortium name="The Broad Institute Genomics Platform"/>
            <consortium name="The Broad Institute Genome Sequencing Center for Infectious Disease"/>
            <person name="Wu L."/>
            <person name="Ma J."/>
        </authorList>
    </citation>
    <scope>NUCLEOTIDE SEQUENCE [LARGE SCALE GENOMIC DNA]</scope>
    <source>
        <strain evidence="4">KACC 12507</strain>
    </source>
</reference>
<keyword evidence="1" id="KW-0694">RNA-binding</keyword>
<dbReference type="PANTHER" id="PTHR48024">
    <property type="entry name" value="GEO13361P1-RELATED"/>
    <property type="match status" value="1"/>
</dbReference>
<dbReference type="InterPro" id="IPR050886">
    <property type="entry name" value="RNA-binding_reg"/>
</dbReference>
<comment type="caution">
    <text evidence="3">The sequence shown here is derived from an EMBL/GenBank/DDBJ whole genome shotgun (WGS) entry which is preliminary data.</text>
</comment>
<keyword evidence="4" id="KW-1185">Reference proteome</keyword>
<sequence length="92" mass="9849">MKILVRNLARTTGEAALEAAFAEFGSVQACNLVMDTDTGTSKGFGFVDMPKASEAKAAIQALNYKKIDGNKIRVKKVEPKSNNTAIPSDDDN</sequence>
<accession>A0ABV9LTP5</accession>
<evidence type="ECO:0000256" key="1">
    <source>
        <dbReference type="ARBA" id="ARBA00022884"/>
    </source>
</evidence>
<feature type="domain" description="RRM" evidence="2">
    <location>
        <begin position="1"/>
        <end position="79"/>
    </location>
</feature>
<evidence type="ECO:0000313" key="4">
    <source>
        <dbReference type="Proteomes" id="UP001595897"/>
    </source>
</evidence>
<dbReference type="InterPro" id="IPR012677">
    <property type="entry name" value="Nucleotide-bd_a/b_plait_sf"/>
</dbReference>
<organism evidence="3 4">
    <name type="scientific">Glaciecola siphonariae</name>
    <dbReference type="NCBI Taxonomy" id="521012"/>
    <lineage>
        <taxon>Bacteria</taxon>
        <taxon>Pseudomonadati</taxon>
        <taxon>Pseudomonadota</taxon>
        <taxon>Gammaproteobacteria</taxon>
        <taxon>Alteromonadales</taxon>
        <taxon>Alteromonadaceae</taxon>
        <taxon>Glaciecola</taxon>
    </lineage>
</organism>
<proteinExistence type="predicted"/>
<dbReference type="PANTHER" id="PTHR48024:SF56">
    <property type="entry name" value="HETEROGENEOUS NUCLEAR RIBONUCLEOPROTEIN A0"/>
    <property type="match status" value="1"/>
</dbReference>
<dbReference type="SUPFAM" id="SSF54928">
    <property type="entry name" value="RNA-binding domain, RBD"/>
    <property type="match status" value="1"/>
</dbReference>